<dbReference type="EMBL" id="CP021255">
    <property type="protein sequence ID" value="AVD71596.1"/>
    <property type="molecule type" value="Genomic_DNA"/>
</dbReference>
<reference evidence="3 4" key="1">
    <citation type="journal article" date="2018" name="MBio">
        <title>Insights into the evolution of host association through the isolation and characterization of a novel human periodontal pathobiont, Desulfobulbus oralis.</title>
        <authorList>
            <person name="Cross K.L."/>
            <person name="Chirania P."/>
            <person name="Xiong W."/>
            <person name="Beall C.J."/>
            <person name="Elkins J.G."/>
            <person name="Giannone R.J."/>
            <person name="Griffen A.L."/>
            <person name="Guss A.M."/>
            <person name="Hettich R.L."/>
            <person name="Joshi S.S."/>
            <person name="Mokrzan E.M."/>
            <person name="Martin R.K."/>
            <person name="Zhulin I.B."/>
            <person name="Leys E.J."/>
            <person name="Podar M."/>
        </authorList>
    </citation>
    <scope>NUCLEOTIDE SEQUENCE [LARGE SCALE GENOMIC DNA]</scope>
    <source>
        <strain evidence="3 4">ORNL</strain>
    </source>
</reference>
<gene>
    <name evidence="3" type="ORF">CAY53_09050</name>
</gene>
<dbReference type="InterPro" id="IPR003774">
    <property type="entry name" value="AlgH-like"/>
</dbReference>
<dbReference type="SUPFAM" id="SSF143456">
    <property type="entry name" value="VC0467-like"/>
    <property type="match status" value="1"/>
</dbReference>
<dbReference type="PANTHER" id="PTHR30327:SF1">
    <property type="entry name" value="UPF0301 PROTEIN YQGE"/>
    <property type="match status" value="1"/>
</dbReference>
<sequence length="183" mass="19725">MDSLSGHFLIATPHMPDPRFRGQVIYLCAHNETGIMGLVVNNPSPEITLHDILLGANLPITEGPAAPVYLGGPVEPEAGFLLFTAEVPSRFAMQIQPGVFVSRDSRILDDIAKGEGPGEFLFLLGYAGWGPGQLERELQDNSWLVAQGDADLIFRTPASQRWKRAAGFVGIDMSQLGDIVGNA</sequence>
<comment type="similarity">
    <text evidence="1 2">Belongs to the UPF0301 (AlgH) family.</text>
</comment>
<dbReference type="KEGG" id="deo:CAY53_09050"/>
<name>A0A2L1GPN1_9BACT</name>
<keyword evidence="4" id="KW-1185">Reference proteome</keyword>
<dbReference type="Pfam" id="PF02622">
    <property type="entry name" value="DUF179"/>
    <property type="match status" value="1"/>
</dbReference>
<evidence type="ECO:0000313" key="3">
    <source>
        <dbReference type="EMBL" id="AVD71596.1"/>
    </source>
</evidence>
<dbReference type="RefSeq" id="WP_017866067.1">
    <property type="nucleotide sequence ID" value="NZ_CP021255.1"/>
</dbReference>
<evidence type="ECO:0000256" key="1">
    <source>
        <dbReference type="ARBA" id="ARBA00009600"/>
    </source>
</evidence>
<proteinExistence type="inferred from homology"/>
<accession>A0A2L1GPN1</accession>
<evidence type="ECO:0000256" key="2">
    <source>
        <dbReference type="HAMAP-Rule" id="MF_00758"/>
    </source>
</evidence>
<evidence type="ECO:0000313" key="4">
    <source>
        <dbReference type="Proteomes" id="UP000239867"/>
    </source>
</evidence>
<dbReference type="Gene3D" id="3.40.1740.10">
    <property type="entry name" value="VC0467-like"/>
    <property type="match status" value="1"/>
</dbReference>
<dbReference type="Proteomes" id="UP000239867">
    <property type="component" value="Chromosome"/>
</dbReference>
<dbReference type="HAMAP" id="MF_00758">
    <property type="entry name" value="UPF0301"/>
    <property type="match status" value="1"/>
</dbReference>
<dbReference type="PANTHER" id="PTHR30327">
    <property type="entry name" value="UNCHARACTERIZED PROTEIN YQGE"/>
    <property type="match status" value="1"/>
</dbReference>
<dbReference type="GO" id="GO:0005829">
    <property type="term" value="C:cytosol"/>
    <property type="evidence" value="ECO:0007669"/>
    <property type="project" value="TreeGrafter"/>
</dbReference>
<dbReference type="AlphaFoldDB" id="A0A2L1GPN1"/>
<protein>
    <recommendedName>
        <fullName evidence="2">UPF0301 protein CAY53_09050</fullName>
    </recommendedName>
</protein>
<dbReference type="OrthoDB" id="9807486at2"/>
<organism evidence="3 4">
    <name type="scientific">Desulfobulbus oralis</name>
    <dbReference type="NCBI Taxonomy" id="1986146"/>
    <lineage>
        <taxon>Bacteria</taxon>
        <taxon>Pseudomonadati</taxon>
        <taxon>Thermodesulfobacteriota</taxon>
        <taxon>Desulfobulbia</taxon>
        <taxon>Desulfobulbales</taxon>
        <taxon>Desulfobulbaceae</taxon>
        <taxon>Desulfobulbus</taxon>
    </lineage>
</organism>